<dbReference type="InterPro" id="IPR001611">
    <property type="entry name" value="Leu-rich_rpt"/>
</dbReference>
<accession>A0ABR2HU76</accession>
<protein>
    <recommendedName>
        <fullName evidence="7">Leucine Rich Repeat family protein</fullName>
    </recommendedName>
</protein>
<evidence type="ECO:0000313" key="5">
    <source>
        <dbReference type="EMBL" id="KAK8852379.1"/>
    </source>
</evidence>
<dbReference type="PANTHER" id="PTHR23159:SF31">
    <property type="entry name" value="CENTROSOME-ASSOCIATED PROTEIN CEP250 ISOFORM X1"/>
    <property type="match status" value="1"/>
</dbReference>
<reference evidence="5 6" key="1">
    <citation type="submission" date="2024-04" db="EMBL/GenBank/DDBJ databases">
        <title>Tritrichomonas musculus Genome.</title>
        <authorList>
            <person name="Alves-Ferreira E."/>
            <person name="Grigg M."/>
            <person name="Lorenzi H."/>
            <person name="Galac M."/>
        </authorList>
    </citation>
    <scope>NUCLEOTIDE SEQUENCE [LARGE SCALE GENOMIC DNA]</scope>
    <source>
        <strain evidence="5 6">EAF2021</strain>
    </source>
</reference>
<keyword evidence="3" id="KW-0175">Coiled coil</keyword>
<dbReference type="Pfam" id="PF12799">
    <property type="entry name" value="LRR_4"/>
    <property type="match status" value="1"/>
</dbReference>
<dbReference type="InterPro" id="IPR003591">
    <property type="entry name" value="Leu-rich_rpt_typical-subtyp"/>
</dbReference>
<evidence type="ECO:0000256" key="2">
    <source>
        <dbReference type="ARBA" id="ARBA00022737"/>
    </source>
</evidence>
<feature type="compositionally biased region" description="Basic and acidic residues" evidence="4">
    <location>
        <begin position="314"/>
        <end position="327"/>
    </location>
</feature>
<feature type="coiled-coil region" evidence="3">
    <location>
        <begin position="1377"/>
        <end position="1591"/>
    </location>
</feature>
<gene>
    <name evidence="5" type="ORF">M9Y10_017353</name>
</gene>
<evidence type="ECO:0000313" key="6">
    <source>
        <dbReference type="Proteomes" id="UP001470230"/>
    </source>
</evidence>
<dbReference type="SUPFAM" id="SSF52075">
    <property type="entry name" value="Outer arm dynein light chain 1"/>
    <property type="match status" value="1"/>
</dbReference>
<dbReference type="EMBL" id="JAPFFF010000023">
    <property type="protein sequence ID" value="KAK8852379.1"/>
    <property type="molecule type" value="Genomic_DNA"/>
</dbReference>
<feature type="coiled-coil region" evidence="3">
    <location>
        <begin position="1647"/>
        <end position="1764"/>
    </location>
</feature>
<dbReference type="Gene3D" id="3.80.10.10">
    <property type="entry name" value="Ribonuclease Inhibitor"/>
    <property type="match status" value="1"/>
</dbReference>
<feature type="coiled-coil region" evidence="3">
    <location>
        <begin position="678"/>
        <end position="765"/>
    </location>
</feature>
<feature type="coiled-coil region" evidence="3">
    <location>
        <begin position="1077"/>
        <end position="1349"/>
    </location>
</feature>
<feature type="compositionally biased region" description="Polar residues" evidence="4">
    <location>
        <begin position="328"/>
        <end position="338"/>
    </location>
</feature>
<comment type="caution">
    <text evidence="5">The sequence shown here is derived from an EMBL/GenBank/DDBJ whole genome shotgun (WGS) entry which is preliminary data.</text>
</comment>
<dbReference type="SMART" id="SM00369">
    <property type="entry name" value="LRR_TYP"/>
    <property type="match status" value="2"/>
</dbReference>
<proteinExistence type="predicted"/>
<evidence type="ECO:0008006" key="7">
    <source>
        <dbReference type="Google" id="ProtNLM"/>
    </source>
</evidence>
<evidence type="ECO:0000256" key="1">
    <source>
        <dbReference type="ARBA" id="ARBA00022614"/>
    </source>
</evidence>
<keyword evidence="1" id="KW-0433">Leucine-rich repeat</keyword>
<organism evidence="5 6">
    <name type="scientific">Tritrichomonas musculus</name>
    <dbReference type="NCBI Taxonomy" id="1915356"/>
    <lineage>
        <taxon>Eukaryota</taxon>
        <taxon>Metamonada</taxon>
        <taxon>Parabasalia</taxon>
        <taxon>Tritrichomonadida</taxon>
        <taxon>Tritrichomonadidae</taxon>
        <taxon>Tritrichomonas</taxon>
    </lineage>
</organism>
<feature type="region of interest" description="Disordered" evidence="4">
    <location>
        <begin position="314"/>
        <end position="339"/>
    </location>
</feature>
<feature type="coiled-coil region" evidence="3">
    <location>
        <begin position="807"/>
        <end position="834"/>
    </location>
</feature>
<name>A0ABR2HU76_9EUKA</name>
<dbReference type="PROSITE" id="PS51450">
    <property type="entry name" value="LRR"/>
    <property type="match status" value="3"/>
</dbReference>
<dbReference type="Proteomes" id="UP001470230">
    <property type="component" value="Unassembled WGS sequence"/>
</dbReference>
<evidence type="ECO:0000256" key="3">
    <source>
        <dbReference type="SAM" id="Coils"/>
    </source>
</evidence>
<keyword evidence="2" id="KW-0677">Repeat</keyword>
<dbReference type="PANTHER" id="PTHR23159">
    <property type="entry name" value="CENTROSOMAL PROTEIN 2"/>
    <property type="match status" value="1"/>
</dbReference>
<dbReference type="InterPro" id="IPR025875">
    <property type="entry name" value="Leu-rich_rpt_4"/>
</dbReference>
<feature type="coiled-coil region" evidence="3">
    <location>
        <begin position="873"/>
        <end position="1023"/>
    </location>
</feature>
<dbReference type="Gene3D" id="1.10.287.1490">
    <property type="match status" value="1"/>
</dbReference>
<sequence length="1925" mass="223724">MISAPDLEFKDGLIRIQSKTSDSKSVSSFTFDFSPAVGRIRKLLPLTRYQHLINLSLVGHGFNDISALSNLAKLIKLNLSYNSITNISPLTNLVSLETLNLSHNKITFIPQKIQNCSKLSTANFSFNRISDISSVQNLQNNDQLKTLYLEGNAIMNDDSSFSHIIFMLPQITILNQQRIQRDQKLQATQRFSSTNQAYSDTSNENFLETTPYKILMNESQNHQLNLIYKINESEAQKSNMKSDIDFLKAEVALSKTIGLKNSNQDEILELKLKIKKIKQKLLTARAEKVKAEEDLELEKTLLLKQRQMYDRLNERYQNERRSKEPRQISKNSNKSIPTSAELRIPSLINENKKLQQTIESMKETESFHIQEISSQRKQIEQLMNQQTQLLSKQTNFNDTASTITTMNISTSSRENENEQENEKIIKELKSKIEELQEENTKKKQEILSQMSTINQLQEQNNLSSAQFQVSLNSQVEALKLQLAQKDESLLKSNNENQKLTLENDQLKIKCQVLETAKEELTKQVEKLTLKVSDFEKEKVARSDNIKQIQDYAEEIVKINQSATEQKYQMKQQISDLKQQLQNFEGHVQTKQNENDKLTEEINELKNQIRIIQADSENKVKQMQKEKEEFVSKISLEIRARDEKIQSLTKLFKDSFHLDTISIENLSSSGILSKNQKDNDEKDVKIIEYERIINELRQKLDSSQQALSNAMKESGSVNEKVQNLMKDKEESQMKAQQIIEKMEKKIKKQKSQISKLNENIQQMTMTMNINNTNALQLQQTENDAKLKQIMIEKDGKIEELTNKLSIQKKESESQIALLTENNNKLQSKITEVQQVQFSLLTHIQNVMNQFDNNGSQFSINEINQAALIQISQFFMNLRIEYNNMKEQYEKAKVKIQDQKSEIMENEEKVSSKQKQIDRLSSEKVETEAKYKSVLEENSQLRSSVQESQSQIHDLSMQLSQLETSSQNSDISTVQNATFYPDEIRRLKKTKHQIKQEKLSLEQQVRSLNKTVFEKTAEIDQLKANLHNSEIYRSEISSSIESIEQRNQVKLAALQKEIAETESFLQASKSREEIANKEIDRITSENIRLVEKLKKVQRKLEQQRTLTNQLEMTISQQKEVSENLTAHKDKKNDQKRTVIAELKDRLSEKTHEVDTQSISHLEEKHQLEIECQTAQKNAQKLAKKVQRLTTVVQQYDLEAKNASKTIITLQLEIKDLKDSLREKEISCIKANQVCDTTDHLFKSLTNKYNELRKEFEEYRIHVDSKEEQFKFMKEIDVLKKENKKLNKELSSLQNHEKSFNDVHSEQSTKIAQLEDQISELTEQKKNSEVVIEKYSIKINELQKTIQILQSHVDESTHLTDSLTNKIIETKDSMIEKSQFDDLQEKYSELSQKKKNLKKQYKEALDKIEQLKKTCESNQNKSNLLQERSNDVKNQLENKINELQELIVQRQNEVNESEKQRKAIKSDNQKLNDQIKTLTKQLADKENLIKSVSQKFESESQIHSQKVEEYNNESRQFKQKIEEQTSIIEQLQSGIKQNEEQANLNDQNYKQQINELEKTNIQLESQLELSKRELTRLKKDLRDIQEEKNKIVNDAAEKDDSIQELTNQVANTVPIEAFTKLKVKYETMKKLFKFNEGKLKTVSYDKTLQYEQLNKEFEEKEENYKDTIHSMTKENNSNKELIRKLRVELQSLSQKVEILSNPNSELCPVGELKLVEKKLKNKESEVETLNSNLNELKLENENLQNSIKKLKTQIDEINYSNEKIQSEKSSSENDFQKIVSLIKTVYNVFIQSGKTVYSKSLADKLNELFVFAKLNAISFYEPQLSLKRCHAKVELEPTLPLRIERIKAIIQNIKEILTSFPVESHFTGAKEIEDDLNQIATFVVSLKDVFDDQKAHIDEVNQILSSQHKTIIQISDQQKTTLGVQSDY</sequence>
<keyword evidence="6" id="KW-1185">Reference proteome</keyword>
<dbReference type="InterPro" id="IPR032675">
    <property type="entry name" value="LRR_dom_sf"/>
</dbReference>
<evidence type="ECO:0000256" key="4">
    <source>
        <dbReference type="SAM" id="MobiDB-lite"/>
    </source>
</evidence>